<protein>
    <submittedName>
        <fullName evidence="2">YCE I like family protein</fullName>
    </submittedName>
</protein>
<dbReference type="Gene3D" id="2.40.128.110">
    <property type="entry name" value="Lipid/polyisoprenoid-binding, YceI-like"/>
    <property type="match status" value="1"/>
</dbReference>
<dbReference type="PANTHER" id="PTHR34406:SF1">
    <property type="entry name" value="PROTEIN YCEI"/>
    <property type="match status" value="1"/>
</dbReference>
<dbReference type="STRING" id="388413.ALPR1_14694"/>
<evidence type="ECO:0000313" key="2">
    <source>
        <dbReference type="EMBL" id="EAZ79886.1"/>
    </source>
</evidence>
<dbReference type="InterPro" id="IPR007372">
    <property type="entry name" value="Lipid/polyisoprenoid-bd_YceI"/>
</dbReference>
<accession>A3I090</accession>
<dbReference type="RefSeq" id="WP_008201628.1">
    <property type="nucleotide sequence ID" value="NZ_CM001023.1"/>
</dbReference>
<proteinExistence type="predicted"/>
<dbReference type="PANTHER" id="PTHR34406">
    <property type="entry name" value="PROTEIN YCEI"/>
    <property type="match status" value="1"/>
</dbReference>
<reference evidence="2 3" key="1">
    <citation type="journal article" date="2011" name="J. Bacteriol.">
        <title>Complete genome sequence of Algoriphagus sp. PR1, bacterial prey of a colony-forming choanoflagellate.</title>
        <authorList>
            <person name="Alegado R.A."/>
            <person name="Ferriera S."/>
            <person name="Nusbaum C."/>
            <person name="Young S.K."/>
            <person name="Zeng Q."/>
            <person name="Imamovic A."/>
            <person name="Fairclough S.R."/>
            <person name="King N."/>
        </authorList>
    </citation>
    <scope>NUCLEOTIDE SEQUENCE [LARGE SCALE GENOMIC DNA]</scope>
    <source>
        <strain evidence="2 3">PR1</strain>
    </source>
</reference>
<organism evidence="2 3">
    <name type="scientific">Algoriphagus machipongonensis</name>
    <dbReference type="NCBI Taxonomy" id="388413"/>
    <lineage>
        <taxon>Bacteria</taxon>
        <taxon>Pseudomonadati</taxon>
        <taxon>Bacteroidota</taxon>
        <taxon>Cytophagia</taxon>
        <taxon>Cytophagales</taxon>
        <taxon>Cyclobacteriaceae</taxon>
        <taxon>Algoriphagus</taxon>
    </lineage>
</organism>
<dbReference type="SUPFAM" id="SSF101874">
    <property type="entry name" value="YceI-like"/>
    <property type="match status" value="1"/>
</dbReference>
<dbReference type="eggNOG" id="COG2353">
    <property type="taxonomic scope" value="Bacteria"/>
</dbReference>
<dbReference type="Pfam" id="PF04264">
    <property type="entry name" value="YceI"/>
    <property type="match status" value="1"/>
</dbReference>
<dbReference type="AlphaFoldDB" id="A3I090"/>
<dbReference type="PROSITE" id="PS51257">
    <property type="entry name" value="PROKAR_LIPOPROTEIN"/>
    <property type="match status" value="1"/>
</dbReference>
<evidence type="ECO:0000259" key="1">
    <source>
        <dbReference type="SMART" id="SM00867"/>
    </source>
</evidence>
<dbReference type="HOGENOM" id="CLU_071003_2_0_10"/>
<feature type="domain" description="Lipid/polyisoprenoid-binding YceI-like" evidence="1">
    <location>
        <begin position="42"/>
        <end position="240"/>
    </location>
</feature>
<keyword evidence="3" id="KW-1185">Reference proteome</keyword>
<dbReference type="InterPro" id="IPR036761">
    <property type="entry name" value="TTHA0802/YceI-like_sf"/>
</dbReference>
<name>A3I090_9BACT</name>
<gene>
    <name evidence="2" type="ORF">ALPR1_14694</name>
</gene>
<evidence type="ECO:0000313" key="3">
    <source>
        <dbReference type="Proteomes" id="UP000003919"/>
    </source>
</evidence>
<comment type="caution">
    <text evidence="2">The sequence shown here is derived from an EMBL/GenBank/DDBJ whole genome shotgun (WGS) entry which is preliminary data.</text>
</comment>
<dbReference type="SMART" id="SM00867">
    <property type="entry name" value="YceI"/>
    <property type="match status" value="1"/>
</dbReference>
<dbReference type="Proteomes" id="UP000003919">
    <property type="component" value="Unassembled WGS sequence"/>
</dbReference>
<dbReference type="EMBL" id="AAXU02000001">
    <property type="protein sequence ID" value="EAZ79886.1"/>
    <property type="molecule type" value="Genomic_DNA"/>
</dbReference>
<dbReference type="OrthoDB" id="951410at2"/>
<sequence length="241" mass="26207">MKTIKLTGFLLASALLTFSCNKPSETVETSEAKEVATLEGKSLSIDPEATTIAWRGYKPTGQHFGKIPAVNGELALSGSEITGGKFTFDITGLKIEDMEETDESYGKLYGHLQSADFFDAENHPQATFEITEVMPFSESDKIAVEEQFESENTPKSATELSPEQPTHWISGNLTMRGNTKNIKFPAAVSIDNGVVSAKAGFNIDRTAWGLSYGDEADAVDKTKDKFIYNTVSLNLNVTASE</sequence>